<sequence length="92" mass="10513">MESSEALMDKIDDKKDNGYSFDLISPKDWVIFCSTINISKKHGSILTKRLDKIKIPGGDNIIKELFTEMSFKKKGYSMEDRLKAMRDCGLFG</sequence>
<gene>
    <name evidence="1" type="ORF">LCMiAC01_01680</name>
</gene>
<proteinExistence type="predicted"/>
<protein>
    <submittedName>
        <fullName evidence="1">Uncharacterized protein</fullName>
    </submittedName>
</protein>
<dbReference type="EMBL" id="MK500390">
    <property type="protein sequence ID" value="QBK88491.1"/>
    <property type="molecule type" value="Genomic_DNA"/>
</dbReference>
<organism evidence="1">
    <name type="scientific">Mimivirus LCMiAC01</name>
    <dbReference type="NCBI Taxonomy" id="2506608"/>
    <lineage>
        <taxon>Viruses</taxon>
        <taxon>Varidnaviria</taxon>
        <taxon>Bamfordvirae</taxon>
        <taxon>Nucleocytoviricota</taxon>
        <taxon>Megaviricetes</taxon>
        <taxon>Imitervirales</taxon>
        <taxon>Mimiviridae</taxon>
        <taxon>Klosneuvirinae</taxon>
    </lineage>
</organism>
<reference evidence="1" key="1">
    <citation type="journal article" date="2019" name="MBio">
        <title>Virus Genomes from Deep Sea Sediments Expand the Ocean Megavirome and Support Independent Origins of Viral Gigantism.</title>
        <authorList>
            <person name="Backstrom D."/>
            <person name="Yutin N."/>
            <person name="Jorgensen S.L."/>
            <person name="Dharamshi J."/>
            <person name="Homa F."/>
            <person name="Zaremba-Niedwiedzka K."/>
            <person name="Spang A."/>
            <person name="Wolf Y.I."/>
            <person name="Koonin E.V."/>
            <person name="Ettema T.J."/>
        </authorList>
    </citation>
    <scope>NUCLEOTIDE SEQUENCE</scope>
</reference>
<name>A0A481Z007_9VIRU</name>
<evidence type="ECO:0000313" key="1">
    <source>
        <dbReference type="EMBL" id="QBK88491.1"/>
    </source>
</evidence>
<accession>A0A481Z007</accession>